<sequence length="220" mass="24675">MVLEVYHAHHQIDTGRHFQKTKTIMRPSIAFFDFDGTITTKDTLFEIIRYHKGSSGLYVGLVLLSPALVAFKLKLISTQRMKEIVFRYFFGGTSAEAFRNKCAAFCADHLPGLVKENALQAIKQHVAKGHQVAVVTASAEDWVEPWCTSLGIVCIGTRLEVRNALITGRIQGLNCNGPEKVERIRQTFDLSGYEDVYAYGDTSGDKPMLGIAKFGYYRKF</sequence>
<dbReference type="NCBIfam" id="TIGR01490">
    <property type="entry name" value="HAD-SF-IB-hyp1"/>
    <property type="match status" value="1"/>
</dbReference>
<dbReference type="InterPro" id="IPR036412">
    <property type="entry name" value="HAD-like_sf"/>
</dbReference>
<reference evidence="1 2" key="1">
    <citation type="submission" date="2018-08" db="EMBL/GenBank/DDBJ databases">
        <title>Chitinophaga sp. K20C18050901, a novel bacterium isolated from forest soil.</title>
        <authorList>
            <person name="Wang C."/>
        </authorList>
    </citation>
    <scope>NUCLEOTIDE SEQUENCE [LARGE SCALE GENOMIC DNA]</scope>
    <source>
        <strain evidence="1 2">K20C18050901</strain>
    </source>
</reference>
<dbReference type="InterPro" id="IPR006385">
    <property type="entry name" value="HAD_hydro_SerB1"/>
</dbReference>
<dbReference type="Pfam" id="PF12710">
    <property type="entry name" value="HAD"/>
    <property type="match status" value="1"/>
</dbReference>
<accession>A0A3E1NZP6</accession>
<name>A0A3E1NZP6_9BACT</name>
<dbReference type="AlphaFoldDB" id="A0A3E1NZP6"/>
<dbReference type="InterPro" id="IPR023214">
    <property type="entry name" value="HAD_sf"/>
</dbReference>
<gene>
    <name evidence="1" type="ORF">DXN04_20345</name>
</gene>
<dbReference type="PANTHER" id="PTHR43344">
    <property type="entry name" value="PHOSPHOSERINE PHOSPHATASE"/>
    <property type="match status" value="1"/>
</dbReference>
<protein>
    <submittedName>
        <fullName evidence="1">HAD-IB family hydrolase</fullName>
    </submittedName>
</protein>
<organism evidence="1 2">
    <name type="scientific">Chitinophaga silvisoli</name>
    <dbReference type="NCBI Taxonomy" id="2291814"/>
    <lineage>
        <taxon>Bacteria</taxon>
        <taxon>Pseudomonadati</taxon>
        <taxon>Bacteroidota</taxon>
        <taxon>Chitinophagia</taxon>
        <taxon>Chitinophagales</taxon>
        <taxon>Chitinophagaceae</taxon>
        <taxon>Chitinophaga</taxon>
    </lineage>
</organism>
<dbReference type="EMBL" id="QTJV01000007">
    <property type="protein sequence ID" value="RFM33426.1"/>
    <property type="molecule type" value="Genomic_DNA"/>
</dbReference>
<proteinExistence type="predicted"/>
<comment type="caution">
    <text evidence="1">The sequence shown here is derived from an EMBL/GenBank/DDBJ whole genome shotgun (WGS) entry which is preliminary data.</text>
</comment>
<dbReference type="Gene3D" id="3.40.50.1000">
    <property type="entry name" value="HAD superfamily/HAD-like"/>
    <property type="match status" value="1"/>
</dbReference>
<keyword evidence="1" id="KW-0378">Hydrolase</keyword>
<evidence type="ECO:0000313" key="1">
    <source>
        <dbReference type="EMBL" id="RFM33426.1"/>
    </source>
</evidence>
<dbReference type="InterPro" id="IPR050582">
    <property type="entry name" value="HAD-like_SerB"/>
</dbReference>
<dbReference type="Gene3D" id="1.20.1440.100">
    <property type="entry name" value="SG protein - dephosphorylation function"/>
    <property type="match status" value="1"/>
</dbReference>
<dbReference type="Proteomes" id="UP000261174">
    <property type="component" value="Unassembled WGS sequence"/>
</dbReference>
<keyword evidence="2" id="KW-1185">Reference proteome</keyword>
<dbReference type="NCBIfam" id="TIGR01488">
    <property type="entry name" value="HAD-SF-IB"/>
    <property type="match status" value="1"/>
</dbReference>
<evidence type="ECO:0000313" key="2">
    <source>
        <dbReference type="Proteomes" id="UP000261174"/>
    </source>
</evidence>
<dbReference type="GO" id="GO:0016787">
    <property type="term" value="F:hydrolase activity"/>
    <property type="evidence" value="ECO:0007669"/>
    <property type="project" value="UniProtKB-KW"/>
</dbReference>
<dbReference type="SUPFAM" id="SSF56784">
    <property type="entry name" value="HAD-like"/>
    <property type="match status" value="1"/>
</dbReference>